<accession>A0ABT6KH31</accession>
<dbReference type="EMBL" id="JANQDF010000154">
    <property type="protein sequence ID" value="MDH6107143.1"/>
    <property type="molecule type" value="Genomic_DNA"/>
</dbReference>
<keyword evidence="3" id="KW-1185">Reference proteome</keyword>
<dbReference type="InterPro" id="IPR011050">
    <property type="entry name" value="Pectin_lyase_fold/virulence"/>
</dbReference>
<proteinExistence type="predicted"/>
<dbReference type="RefSeq" id="WP_280802044.1">
    <property type="nucleotide sequence ID" value="NZ_JANQDF010000154.1"/>
</dbReference>
<dbReference type="Proteomes" id="UP001159386">
    <property type="component" value="Unassembled WGS sequence"/>
</dbReference>
<dbReference type="SMART" id="SM00912">
    <property type="entry name" value="Haemagg_act"/>
    <property type="match status" value="1"/>
</dbReference>
<organism evidence="2 3">
    <name type="scientific">Anabaenopsis tanganyikae CS-531</name>
    <dbReference type="NCBI Taxonomy" id="2785304"/>
    <lineage>
        <taxon>Bacteria</taxon>
        <taxon>Bacillati</taxon>
        <taxon>Cyanobacteriota</taxon>
        <taxon>Cyanophyceae</taxon>
        <taxon>Nostocales</taxon>
        <taxon>Nodulariaceae</taxon>
        <taxon>Anabaenopsis</taxon>
        <taxon>Anabaenopsis tanganyikae</taxon>
    </lineage>
</organism>
<comment type="caution">
    <text evidence="2">The sequence shown here is derived from an EMBL/GenBank/DDBJ whole genome shotgun (WGS) entry which is preliminary data.</text>
</comment>
<dbReference type="SUPFAM" id="SSF51126">
    <property type="entry name" value="Pectin lyase-like"/>
    <property type="match status" value="6"/>
</dbReference>
<dbReference type="NCBIfam" id="TIGR01901">
    <property type="entry name" value="adhes_NPXG"/>
    <property type="match status" value="1"/>
</dbReference>
<evidence type="ECO:0000259" key="1">
    <source>
        <dbReference type="SMART" id="SM00912"/>
    </source>
</evidence>
<reference evidence="2 3" key="1">
    <citation type="journal article" date="2023" name="J. Phycol.">
        <title>Chrysosporum ovalisporum is synonymous with the true-branching cyanobacterium Umezakia natans (Nostocales/Aphanizomenonaceae).</title>
        <authorList>
            <person name="McGregor G.B."/>
            <person name="Sendall B.C."/>
            <person name="Niiyama Y."/>
            <person name="Tuji A."/>
            <person name="Willis A."/>
        </authorList>
    </citation>
    <scope>NUCLEOTIDE SEQUENCE [LARGE SCALE GENOMIC DNA]</scope>
    <source>
        <strain evidence="2 3">CS-531</strain>
    </source>
</reference>
<protein>
    <submittedName>
        <fullName evidence="2">Filamentous hemagglutinin N-terminal domain-containing protein</fullName>
    </submittedName>
</protein>
<evidence type="ECO:0000313" key="2">
    <source>
        <dbReference type="EMBL" id="MDH6107143.1"/>
    </source>
</evidence>
<dbReference type="Gene3D" id="2.160.20.10">
    <property type="entry name" value="Single-stranded right-handed beta-helix, Pectin lyase-like"/>
    <property type="match status" value="5"/>
</dbReference>
<dbReference type="Pfam" id="PF05860">
    <property type="entry name" value="TPS"/>
    <property type="match status" value="1"/>
</dbReference>
<gene>
    <name evidence="2" type="ORF">NWP22_14950</name>
</gene>
<sequence>MSLITTVNPRLVKAQLIPDNTLNSSVRNETIKGNTSDIIEGGVIRGINLFHSFTDFNVGANQGVYFSNPDNISNILTRVTGISHSNILGTLGVLGNANLFLINPNGITFGANANLDVKGSFVASTADKVIFDNYEFNSTNPTQPPLLNINIPRGLGFRDNPGNISLNNSNLTIPEGKTLALIGGNVSIDNARIISPGSQVELGGLTQTGTVNLDEGLRLSFPDSSGSADIDITKGNVSLTNGAQVNVTGGGGGSITINSRNLDITRGSQLRGGIASGSGSVDTQAGNIQINNTNQINLVGRFSVIDNLVRDLGTGNAGYINITTGSLTVKDSAYLDTSTSGQGNAGNINILALRGDVIFENTGYSPVIYTGIYTANGQGKAGDVNISVKNGSLVAKNVEINLENNQGRGNAGNINLTVKDNITFDYSDLRSYTQPNTVGDGGNINVIADQLTINNSSVFNAGVSGIGNAGKINLTSNHIDITDGSQISASTSGIGNAGNIEILADGTTRIDNSLISSRVNSQARGSGGDITIKTNSLEVTNGSQIQANSFGVGNSGNLNFHTQTMKVDGVGTAIGNVIGIFPRAGILGRGNAGDININTGSLEVINGASLLASLGGEGQGGNININADNLVKFDGFGSVAENLISATGVGNTGNINIATGSLEVTNNAYLNASTSGQGNGGNINIHAREQVTFANGALTGASSNVGLTGVGNAGDIIINTNSLNIGTFSGLTTATLGKGRAGNIIINAANNVDIQKLGRVSSDILNGTGNGGDIQITTSFFRMSDNGVIEAKTGGQGNAGKVEINAGAGVEVSGKANISTNVEPRAVGNGNDIIIISPSVTITDQAQLVASTGGQGNSGNVRITASDQVVFEGGSREQVSGVFTVVKPTGRGDAGNIEVNTSVLTLSNGSEINASTLGAGKAGNIVMNARQLEIKEDGRILSVTEGEQKAGDIVLNIIESINLNQGNILATTTPNSTGEGGNILIDPMFFTLNNGSRIGVSSEGRGDAGNINLRAGNLTVNDSSALSAGTFSGEGGNIILDIDNLLRLNNGEITTAAGGTGNGGNININAGFLVGRNNSQISANAVEGNGGNIQITTNRLFFTPESMISASSQLGIDGVVETKILGVDSTQGLIELPETIVDGSRLIAKNVCSQGSDSEFYRTGRGGLPVTPNQVLETHTVDVGLVKPVVSSPVRVVSQSNFKKSRREIVPARGMVVNQDGSVILVGYDPGSRGLQRPGNNINLPGSCS</sequence>
<evidence type="ECO:0000313" key="3">
    <source>
        <dbReference type="Proteomes" id="UP001159386"/>
    </source>
</evidence>
<name>A0ABT6KH31_9CYAN</name>
<feature type="domain" description="Filamentous haemagglutinin FhaB/tRNA nuclease CdiA-like TPS" evidence="1">
    <location>
        <begin position="17"/>
        <end position="132"/>
    </location>
</feature>
<dbReference type="InterPro" id="IPR012334">
    <property type="entry name" value="Pectin_lyas_fold"/>
</dbReference>
<dbReference type="InterPro" id="IPR008638">
    <property type="entry name" value="FhaB/CdiA-like_TPS"/>
</dbReference>